<gene>
    <name evidence="1" type="ORF">SAMN05661099_1204</name>
</gene>
<protein>
    <submittedName>
        <fullName evidence="1">Uncharacterized protein</fullName>
    </submittedName>
</protein>
<dbReference type="Proteomes" id="UP000189981">
    <property type="component" value="Unassembled WGS sequence"/>
</dbReference>
<dbReference type="RefSeq" id="WP_079701712.1">
    <property type="nucleotide sequence ID" value="NZ_FUYR01000001.1"/>
</dbReference>
<evidence type="ECO:0000313" key="2">
    <source>
        <dbReference type="Proteomes" id="UP000189981"/>
    </source>
</evidence>
<dbReference type="AlphaFoldDB" id="A0A1T5B1L8"/>
<proteinExistence type="predicted"/>
<reference evidence="2" key="1">
    <citation type="submission" date="2017-02" db="EMBL/GenBank/DDBJ databases">
        <authorList>
            <person name="Varghese N."/>
            <person name="Submissions S."/>
        </authorList>
    </citation>
    <scope>NUCLEOTIDE SEQUENCE [LARGE SCALE GENOMIC DNA]</scope>
    <source>
        <strain evidence="2">DSM 22385</strain>
    </source>
</reference>
<evidence type="ECO:0000313" key="1">
    <source>
        <dbReference type="EMBL" id="SKB41122.1"/>
    </source>
</evidence>
<organism evidence="1 2">
    <name type="scientific">Daejeonella lutea</name>
    <dbReference type="NCBI Taxonomy" id="572036"/>
    <lineage>
        <taxon>Bacteria</taxon>
        <taxon>Pseudomonadati</taxon>
        <taxon>Bacteroidota</taxon>
        <taxon>Sphingobacteriia</taxon>
        <taxon>Sphingobacteriales</taxon>
        <taxon>Sphingobacteriaceae</taxon>
        <taxon>Daejeonella</taxon>
    </lineage>
</organism>
<sequence length="210" mass="23720">MLNHPDKPSNRGRQAMYSLSARANLIVRYLPDDPEWPLTKLEAFENRQLAKELLIRIREMLVKLSKLTAARSRSTHKLLRTAVDGKVIDTYPGQQVSLSDLILATGKWPVSDVYNMTMGVDKFMEIQWDPKPGAGESEDDELVILFADFFDGQVWVWAQRGIPRGAGSFAVNCAAVDRAGEINCWMTFKSATRIGEYSELRYAGWVSFSD</sequence>
<keyword evidence="2" id="KW-1185">Reference proteome</keyword>
<dbReference type="EMBL" id="FUYR01000001">
    <property type="protein sequence ID" value="SKB41122.1"/>
    <property type="molecule type" value="Genomic_DNA"/>
</dbReference>
<accession>A0A1T5B1L8</accession>
<name>A0A1T5B1L8_9SPHI</name>